<dbReference type="GO" id="GO:0016757">
    <property type="term" value="F:glycosyltransferase activity"/>
    <property type="evidence" value="ECO:0007669"/>
    <property type="project" value="UniProtKB-KW"/>
</dbReference>
<sequence>MTLTYPSKAANQEKLIWFFLLGWTVLNALQAYTLGLHSDEAYYWIYSRLLDWGYYDHPPMVAIFIRIGYSLFQNEFGLRLITVISSTLAMRLLWLILRNYGVDARQFILVAGSMLIFHVYGFITTPDAPLFFFTVLFYYLYQQYLKTDKWQLALLLALTLACLLYSKYHAVLLIAFTLAANIKLLTRKSFWLIPVLATLLFIPHIYWQVIHDYPSVRYHLFERSSEVYDFAHTYQFIPGQLLMAGPLVGWNLFYYAFKVRVKDAFIRTLLVNAIGTFVFFLINTLKGNVQPHWTLIAFAPLSMLALIYFTQGFKPPAWFNKLAVVNIVLIVLLRLSLILQVPFITKMGAFKSFFGYPEWAQKIKQRAGDSYVIFTAGFQEPSKYNFYTKSLKGFAYDTRYYRRTQFDIWPLEDSLQHKRILLILNGIDKNIELTTLHTTHGRLYTGWIDDTRTYQKVDIQSNTYKASAAPGQETVFNLTITNPYPYAINFSNSGQSHELILGAAFIQGDTQVYAQRAPSTFYNIQLAPHQSTTYTFAVKAPMQKGHYDLIFSLRTRPFPGGRNSRIINFTVQ</sequence>
<evidence type="ECO:0000256" key="3">
    <source>
        <dbReference type="ARBA" id="ARBA00022676"/>
    </source>
</evidence>
<feature type="transmembrane region" description="Helical" evidence="8">
    <location>
        <begin position="76"/>
        <end position="96"/>
    </location>
</feature>
<keyword evidence="6 8" id="KW-1133">Transmembrane helix</keyword>
<dbReference type="RefSeq" id="WP_273631209.1">
    <property type="nucleotide sequence ID" value="NZ_CP117167.1"/>
</dbReference>
<evidence type="ECO:0000256" key="2">
    <source>
        <dbReference type="ARBA" id="ARBA00022475"/>
    </source>
</evidence>
<evidence type="ECO:0000256" key="7">
    <source>
        <dbReference type="ARBA" id="ARBA00023136"/>
    </source>
</evidence>
<dbReference type="InterPro" id="IPR038731">
    <property type="entry name" value="RgtA/B/C-like"/>
</dbReference>
<dbReference type="Proteomes" id="UP001216139">
    <property type="component" value="Chromosome"/>
</dbReference>
<organism evidence="10 11">
    <name type="scientific">Mucilaginibacter jinjuensis</name>
    <dbReference type="NCBI Taxonomy" id="1176721"/>
    <lineage>
        <taxon>Bacteria</taxon>
        <taxon>Pseudomonadati</taxon>
        <taxon>Bacteroidota</taxon>
        <taxon>Sphingobacteriia</taxon>
        <taxon>Sphingobacteriales</taxon>
        <taxon>Sphingobacteriaceae</taxon>
        <taxon>Mucilaginibacter</taxon>
    </lineage>
</organism>
<evidence type="ECO:0000259" key="9">
    <source>
        <dbReference type="Pfam" id="PF13231"/>
    </source>
</evidence>
<evidence type="ECO:0000256" key="1">
    <source>
        <dbReference type="ARBA" id="ARBA00004651"/>
    </source>
</evidence>
<keyword evidence="2" id="KW-1003">Cell membrane</keyword>
<dbReference type="InterPro" id="IPR050297">
    <property type="entry name" value="LipidA_mod_glycosyltrf_83"/>
</dbReference>
<gene>
    <name evidence="10" type="ORF">PQO05_03180</name>
</gene>
<feature type="transmembrane region" description="Helical" evidence="8">
    <location>
        <begin position="264"/>
        <end position="285"/>
    </location>
</feature>
<feature type="transmembrane region" description="Helical" evidence="8">
    <location>
        <begin position="322"/>
        <end position="343"/>
    </location>
</feature>
<keyword evidence="7 8" id="KW-0472">Membrane</keyword>
<evidence type="ECO:0000256" key="8">
    <source>
        <dbReference type="SAM" id="Phobius"/>
    </source>
</evidence>
<dbReference type="EMBL" id="CP117167">
    <property type="protein sequence ID" value="WCT12936.1"/>
    <property type="molecule type" value="Genomic_DNA"/>
</dbReference>
<evidence type="ECO:0000313" key="10">
    <source>
        <dbReference type="EMBL" id="WCT12936.1"/>
    </source>
</evidence>
<keyword evidence="4 10" id="KW-0808">Transferase</keyword>
<feature type="transmembrane region" description="Helical" evidence="8">
    <location>
        <begin position="190"/>
        <end position="210"/>
    </location>
</feature>
<keyword evidence="11" id="KW-1185">Reference proteome</keyword>
<feature type="transmembrane region" description="Helical" evidence="8">
    <location>
        <begin position="236"/>
        <end position="257"/>
    </location>
</feature>
<evidence type="ECO:0000256" key="5">
    <source>
        <dbReference type="ARBA" id="ARBA00022692"/>
    </source>
</evidence>
<dbReference type="PANTHER" id="PTHR33908">
    <property type="entry name" value="MANNOSYLTRANSFERASE YKCB-RELATED"/>
    <property type="match status" value="1"/>
</dbReference>
<feature type="transmembrane region" description="Helical" evidence="8">
    <location>
        <begin position="108"/>
        <end position="141"/>
    </location>
</feature>
<feature type="transmembrane region" description="Helical" evidence="8">
    <location>
        <begin position="153"/>
        <end position="178"/>
    </location>
</feature>
<dbReference type="Pfam" id="PF13231">
    <property type="entry name" value="PMT_2"/>
    <property type="match status" value="1"/>
</dbReference>
<evidence type="ECO:0000256" key="4">
    <source>
        <dbReference type="ARBA" id="ARBA00022679"/>
    </source>
</evidence>
<feature type="transmembrane region" description="Helical" evidence="8">
    <location>
        <begin position="291"/>
        <end position="310"/>
    </location>
</feature>
<protein>
    <submittedName>
        <fullName evidence="10">Glycosyltransferase family 39 protein</fullName>
        <ecNumber evidence="10">2.4.-.-</ecNumber>
    </submittedName>
</protein>
<dbReference type="PANTHER" id="PTHR33908:SF11">
    <property type="entry name" value="MEMBRANE PROTEIN"/>
    <property type="match status" value="1"/>
</dbReference>
<name>A0ABY7TAE9_9SPHI</name>
<keyword evidence="3 10" id="KW-0328">Glycosyltransferase</keyword>
<dbReference type="EC" id="2.4.-.-" evidence="10"/>
<comment type="subcellular location">
    <subcellularLocation>
        <location evidence="1">Cell membrane</location>
        <topology evidence="1">Multi-pass membrane protein</topology>
    </subcellularLocation>
</comment>
<evidence type="ECO:0000256" key="6">
    <source>
        <dbReference type="ARBA" id="ARBA00022989"/>
    </source>
</evidence>
<proteinExistence type="predicted"/>
<keyword evidence="5 8" id="KW-0812">Transmembrane</keyword>
<accession>A0ABY7TAE9</accession>
<evidence type="ECO:0000313" key="11">
    <source>
        <dbReference type="Proteomes" id="UP001216139"/>
    </source>
</evidence>
<reference evidence="10 11" key="1">
    <citation type="submission" date="2023-02" db="EMBL/GenBank/DDBJ databases">
        <title>Genome sequence of Mucilaginibacter jinjuensis strain KACC 16571.</title>
        <authorList>
            <person name="Kim S."/>
            <person name="Heo J."/>
            <person name="Kwon S.-W."/>
        </authorList>
    </citation>
    <scope>NUCLEOTIDE SEQUENCE [LARGE SCALE GENOMIC DNA]</scope>
    <source>
        <strain evidence="10 11">KACC 16571</strain>
    </source>
</reference>
<feature type="domain" description="Glycosyltransferase RgtA/B/C/D-like" evidence="9">
    <location>
        <begin position="56"/>
        <end position="207"/>
    </location>
</feature>